<evidence type="ECO:0000259" key="3">
    <source>
        <dbReference type="Pfam" id="PF25954"/>
    </source>
</evidence>
<evidence type="ECO:0000256" key="1">
    <source>
        <dbReference type="ARBA" id="ARBA00009477"/>
    </source>
</evidence>
<reference evidence="6" key="1">
    <citation type="submission" date="2019-03" db="EMBL/GenBank/DDBJ databases">
        <title>Afifella sp. nov., isolated from activated sludge.</title>
        <authorList>
            <person name="Li Q."/>
            <person name="Liu Y."/>
        </authorList>
    </citation>
    <scope>NUCLEOTIDE SEQUENCE</scope>
    <source>
        <strain evidence="6">L72</strain>
    </source>
</reference>
<dbReference type="Pfam" id="PF25973">
    <property type="entry name" value="BSH_CzcB"/>
    <property type="match status" value="1"/>
</dbReference>
<dbReference type="InterPro" id="IPR058647">
    <property type="entry name" value="BSH_CzcB-like"/>
</dbReference>
<dbReference type="NCBIfam" id="TIGR01730">
    <property type="entry name" value="RND_mfp"/>
    <property type="match status" value="1"/>
</dbReference>
<name>A0A964T8I7_9HYPH</name>
<dbReference type="Gene3D" id="2.40.50.100">
    <property type="match status" value="1"/>
</dbReference>
<feature type="compositionally biased region" description="Low complexity" evidence="2">
    <location>
        <begin position="51"/>
        <end position="63"/>
    </location>
</feature>
<feature type="domain" description="CzcB-like barrel-sandwich hybrid" evidence="5">
    <location>
        <begin position="100"/>
        <end position="226"/>
    </location>
</feature>
<evidence type="ECO:0000259" key="5">
    <source>
        <dbReference type="Pfam" id="PF25973"/>
    </source>
</evidence>
<dbReference type="Gene3D" id="2.40.420.20">
    <property type="match status" value="1"/>
</dbReference>
<dbReference type="FunFam" id="2.40.30.170:FF:000010">
    <property type="entry name" value="Efflux RND transporter periplasmic adaptor subunit"/>
    <property type="match status" value="1"/>
</dbReference>
<dbReference type="EMBL" id="SPKJ01000092">
    <property type="protein sequence ID" value="MYZ49724.1"/>
    <property type="molecule type" value="Genomic_DNA"/>
</dbReference>
<feature type="region of interest" description="Disordered" evidence="2">
    <location>
        <begin position="44"/>
        <end position="73"/>
    </location>
</feature>
<evidence type="ECO:0000313" key="7">
    <source>
        <dbReference type="Proteomes" id="UP000773614"/>
    </source>
</evidence>
<accession>A0A964T8I7</accession>
<dbReference type="Proteomes" id="UP000773614">
    <property type="component" value="Unassembled WGS sequence"/>
</dbReference>
<dbReference type="Pfam" id="PF25954">
    <property type="entry name" value="Beta-barrel_RND_2"/>
    <property type="match status" value="1"/>
</dbReference>
<dbReference type="Gene3D" id="2.40.30.170">
    <property type="match status" value="1"/>
</dbReference>
<dbReference type="GO" id="GO:1990281">
    <property type="term" value="C:efflux pump complex"/>
    <property type="evidence" value="ECO:0007669"/>
    <property type="project" value="TreeGrafter"/>
</dbReference>
<sequence length="414" mass="43262">MSIWKQLALCLVIAALAAGGWYAWRNPSAVEPVRAALSAVLPASQGGDGGAPAPRSGPPAGRTGQAGGSGPLPVVVAPAESDNQGERVVALGSAKAGRSVTLLPEVTGIVERVAFRPGGMVAEGDVLFELEKSSQVIAVERARIELEQARSALSRAQQLSKSKSISEVAKQDAEIAERVAEIALRSAELDESRRTIKAPFSGVTGLTDIAVGDLVTTSTSLVTVDDLDKVIVAFEVPERFAGRVGHDMPVRAIAHALQGRAFTGTVTAVDSRIDQTSRTLKMEATLDNPGGEIKPGMAVSIEIDLPAEERVAVPSLAVQWDRQGSFVWRVGADSKVTRIPVTILDRRTGTVVVKADIASGDTLVVEGVQRLRGGAEVQITRRKPSGAPAAEESDATARSGGTAPERVTIQKAKS</sequence>
<dbReference type="AlphaFoldDB" id="A0A964T8I7"/>
<feature type="domain" description="Multidrug resistance protein MdtA-like C-terminal permuted SH3" evidence="4">
    <location>
        <begin position="311"/>
        <end position="370"/>
    </location>
</feature>
<proteinExistence type="inferred from homology"/>
<dbReference type="PANTHER" id="PTHR30469:SF11">
    <property type="entry name" value="BLL4320 PROTEIN"/>
    <property type="match status" value="1"/>
</dbReference>
<evidence type="ECO:0000256" key="2">
    <source>
        <dbReference type="SAM" id="MobiDB-lite"/>
    </source>
</evidence>
<evidence type="ECO:0000313" key="6">
    <source>
        <dbReference type="EMBL" id="MYZ49724.1"/>
    </source>
</evidence>
<protein>
    <submittedName>
        <fullName evidence="6">Efflux RND transporter periplasmic adaptor subunit</fullName>
    </submittedName>
</protein>
<evidence type="ECO:0000259" key="4">
    <source>
        <dbReference type="Pfam" id="PF25967"/>
    </source>
</evidence>
<dbReference type="OrthoDB" id="9806939at2"/>
<dbReference type="SUPFAM" id="SSF111369">
    <property type="entry name" value="HlyD-like secretion proteins"/>
    <property type="match status" value="1"/>
</dbReference>
<dbReference type="RefSeq" id="WP_161142065.1">
    <property type="nucleotide sequence ID" value="NZ_SPKJ01000092.1"/>
</dbReference>
<dbReference type="PANTHER" id="PTHR30469">
    <property type="entry name" value="MULTIDRUG RESISTANCE PROTEIN MDTA"/>
    <property type="match status" value="1"/>
</dbReference>
<feature type="domain" description="CusB-like beta-barrel" evidence="3">
    <location>
        <begin position="232"/>
        <end position="303"/>
    </location>
</feature>
<keyword evidence="7" id="KW-1185">Reference proteome</keyword>
<dbReference type="InterPro" id="IPR058792">
    <property type="entry name" value="Beta-barrel_RND_2"/>
</dbReference>
<dbReference type="InterPro" id="IPR006143">
    <property type="entry name" value="RND_pump_MFP"/>
</dbReference>
<organism evidence="6 7">
    <name type="scientific">Propylenella binzhouense</name>
    <dbReference type="NCBI Taxonomy" id="2555902"/>
    <lineage>
        <taxon>Bacteria</taxon>
        <taxon>Pseudomonadati</taxon>
        <taxon>Pseudomonadota</taxon>
        <taxon>Alphaproteobacteria</taxon>
        <taxon>Hyphomicrobiales</taxon>
        <taxon>Propylenellaceae</taxon>
        <taxon>Propylenella</taxon>
    </lineage>
</organism>
<dbReference type="InterPro" id="IPR058627">
    <property type="entry name" value="MdtA-like_C"/>
</dbReference>
<comment type="similarity">
    <text evidence="1">Belongs to the membrane fusion protein (MFP) (TC 8.A.1) family.</text>
</comment>
<dbReference type="Gene3D" id="1.10.287.470">
    <property type="entry name" value="Helix hairpin bin"/>
    <property type="match status" value="1"/>
</dbReference>
<gene>
    <name evidence="6" type="ORF">E4O86_18625</name>
</gene>
<comment type="caution">
    <text evidence="6">The sequence shown here is derived from an EMBL/GenBank/DDBJ whole genome shotgun (WGS) entry which is preliminary data.</text>
</comment>
<feature type="region of interest" description="Disordered" evidence="2">
    <location>
        <begin position="379"/>
        <end position="414"/>
    </location>
</feature>
<dbReference type="GO" id="GO:0015562">
    <property type="term" value="F:efflux transmembrane transporter activity"/>
    <property type="evidence" value="ECO:0007669"/>
    <property type="project" value="TreeGrafter"/>
</dbReference>
<dbReference type="Pfam" id="PF25967">
    <property type="entry name" value="RND-MFP_C"/>
    <property type="match status" value="1"/>
</dbReference>